<evidence type="ECO:0000259" key="3">
    <source>
        <dbReference type="Pfam" id="PF01370"/>
    </source>
</evidence>
<evidence type="ECO:0000256" key="2">
    <source>
        <dbReference type="ARBA" id="ARBA00007637"/>
    </source>
</evidence>
<comment type="pathway">
    <text evidence="1">Bacterial outer membrane biogenesis; LPS O-antigen biosynthesis.</text>
</comment>
<comment type="similarity">
    <text evidence="2">Belongs to the NAD(P)-dependent epimerase/dehydratase family.</text>
</comment>
<gene>
    <name evidence="4" type="ORF">AWJ14_07630</name>
</gene>
<organism evidence="4 5">
    <name type="scientific">Hoeflea olei</name>
    <dbReference type="NCBI Taxonomy" id="1480615"/>
    <lineage>
        <taxon>Bacteria</taxon>
        <taxon>Pseudomonadati</taxon>
        <taxon>Pseudomonadota</taxon>
        <taxon>Alphaproteobacteria</taxon>
        <taxon>Hyphomicrobiales</taxon>
        <taxon>Rhizobiaceae</taxon>
        <taxon>Hoeflea</taxon>
    </lineage>
</organism>
<dbReference type="SUPFAM" id="SSF51735">
    <property type="entry name" value="NAD(P)-binding Rossmann-fold domains"/>
    <property type="match status" value="1"/>
</dbReference>
<dbReference type="AlphaFoldDB" id="A0A1C1YUB7"/>
<dbReference type="Proteomes" id="UP000094795">
    <property type="component" value="Unassembled WGS sequence"/>
</dbReference>
<dbReference type="OrthoDB" id="9801785at2"/>
<name>A0A1C1YUB7_9HYPH</name>
<accession>A0A1C1YUB7</accession>
<reference evidence="4 5" key="1">
    <citation type="submission" date="2015-12" db="EMBL/GenBank/DDBJ databases">
        <authorList>
            <person name="Shamseldin A."/>
            <person name="Moawad H."/>
            <person name="Abd El-Rahim W.M."/>
            <person name="Sadowsky M.J."/>
        </authorList>
    </citation>
    <scope>NUCLEOTIDE SEQUENCE [LARGE SCALE GENOMIC DNA]</scope>
    <source>
        <strain evidence="4 5">JC234</strain>
    </source>
</reference>
<evidence type="ECO:0000313" key="5">
    <source>
        <dbReference type="Proteomes" id="UP000094795"/>
    </source>
</evidence>
<protein>
    <submittedName>
        <fullName evidence="4">Epimerase</fullName>
    </submittedName>
</protein>
<dbReference type="InterPro" id="IPR036291">
    <property type="entry name" value="NAD(P)-bd_dom_sf"/>
</dbReference>
<dbReference type="RefSeq" id="WP_066180236.1">
    <property type="nucleotide sequence ID" value="NZ_LQZT01000023.1"/>
</dbReference>
<proteinExistence type="inferred from homology"/>
<comment type="caution">
    <text evidence="4">The sequence shown here is derived from an EMBL/GenBank/DDBJ whole genome shotgun (WGS) entry which is preliminary data.</text>
</comment>
<dbReference type="InterPro" id="IPR001509">
    <property type="entry name" value="Epimerase_deHydtase"/>
</dbReference>
<dbReference type="Pfam" id="PF01370">
    <property type="entry name" value="Epimerase"/>
    <property type="match status" value="1"/>
</dbReference>
<dbReference type="Gene3D" id="3.40.50.720">
    <property type="entry name" value="NAD(P)-binding Rossmann-like Domain"/>
    <property type="match status" value="1"/>
</dbReference>
<dbReference type="EMBL" id="LQZT01000023">
    <property type="protein sequence ID" value="OCW57017.1"/>
    <property type="molecule type" value="Genomic_DNA"/>
</dbReference>
<keyword evidence="5" id="KW-1185">Reference proteome</keyword>
<feature type="domain" description="NAD-dependent epimerase/dehydratase" evidence="3">
    <location>
        <begin position="3"/>
        <end position="236"/>
    </location>
</feature>
<evidence type="ECO:0000313" key="4">
    <source>
        <dbReference type="EMBL" id="OCW57017.1"/>
    </source>
</evidence>
<sequence length="309" mass="33292">MKALVTGGAGFIGSNLCRLLRSEGHEVAVIDSLLSGYRRNLDFDPQIRFIEADIRDADATAAAIEGCDVVFHLAAAVGNKRSIDDPRLDADINVMGTVTLMEAARKAGVGRVVVSSSAGIFGELKTLPIAEDHPVEPDSPYGASKLFKEKFALSYAKLYDIGVVALRYFNVYGPNQRFDAYGNVIPIFAYRMLRGEPITVFGDGEQTRDFVNVADVAWANYKAALADGVSGAFNLGSGTRITINALIEMMQRVSGLRATVDYGPPRPGDVRDSLADLSAARAAFGFSPSVDFEAGLRDYMAWLKTDMAS</sequence>
<dbReference type="PANTHER" id="PTHR43000">
    <property type="entry name" value="DTDP-D-GLUCOSE 4,6-DEHYDRATASE-RELATED"/>
    <property type="match status" value="1"/>
</dbReference>
<dbReference type="Gene3D" id="3.90.25.10">
    <property type="entry name" value="UDP-galactose 4-epimerase, domain 1"/>
    <property type="match status" value="1"/>
</dbReference>
<dbReference type="STRING" id="1480615.AWJ14_07630"/>
<evidence type="ECO:0000256" key="1">
    <source>
        <dbReference type="ARBA" id="ARBA00005125"/>
    </source>
</evidence>